<protein>
    <submittedName>
        <fullName evidence="3">PGBD4-like protein</fullName>
    </submittedName>
</protein>
<feature type="compositionally biased region" description="Basic and acidic residues" evidence="1">
    <location>
        <begin position="293"/>
        <end position="304"/>
    </location>
</feature>
<organism evidence="3 4">
    <name type="scientific">Mya arenaria</name>
    <name type="common">Soft-shell clam</name>
    <dbReference type="NCBI Taxonomy" id="6604"/>
    <lineage>
        <taxon>Eukaryota</taxon>
        <taxon>Metazoa</taxon>
        <taxon>Spiralia</taxon>
        <taxon>Lophotrochozoa</taxon>
        <taxon>Mollusca</taxon>
        <taxon>Bivalvia</taxon>
        <taxon>Autobranchia</taxon>
        <taxon>Heteroconchia</taxon>
        <taxon>Euheterodonta</taxon>
        <taxon>Imparidentia</taxon>
        <taxon>Neoheterodontei</taxon>
        <taxon>Myida</taxon>
        <taxon>Myoidea</taxon>
        <taxon>Myidae</taxon>
        <taxon>Mya</taxon>
    </lineage>
</organism>
<dbReference type="Proteomes" id="UP001164746">
    <property type="component" value="Chromosome 3"/>
</dbReference>
<feature type="region of interest" description="Disordered" evidence="1">
    <location>
        <begin position="355"/>
        <end position="388"/>
    </location>
</feature>
<feature type="compositionally biased region" description="Polar residues" evidence="1">
    <location>
        <begin position="42"/>
        <end position="62"/>
    </location>
</feature>
<accession>A0ABY7DU37</accession>
<dbReference type="Pfam" id="PF13843">
    <property type="entry name" value="DDE_Tnp_1_7"/>
    <property type="match status" value="1"/>
</dbReference>
<feature type="compositionally biased region" description="Basic and acidic residues" evidence="1">
    <location>
        <begin position="169"/>
        <end position="180"/>
    </location>
</feature>
<feature type="compositionally biased region" description="Low complexity" evidence="1">
    <location>
        <begin position="321"/>
        <end position="335"/>
    </location>
</feature>
<feature type="region of interest" description="Disordered" evidence="1">
    <location>
        <begin position="168"/>
        <end position="211"/>
    </location>
</feature>
<feature type="region of interest" description="Disordered" evidence="1">
    <location>
        <begin position="421"/>
        <end position="448"/>
    </location>
</feature>
<dbReference type="EMBL" id="CP111014">
    <property type="protein sequence ID" value="WAR00102.1"/>
    <property type="molecule type" value="Genomic_DNA"/>
</dbReference>
<dbReference type="InterPro" id="IPR029526">
    <property type="entry name" value="PGBD"/>
</dbReference>
<keyword evidence="4" id="KW-1185">Reference proteome</keyword>
<evidence type="ECO:0000256" key="1">
    <source>
        <dbReference type="SAM" id="MobiDB-lite"/>
    </source>
</evidence>
<sequence length="746" mass="84452">MSAPMVNEEVWCDLVRQSKVQTTDKLLRETQNRVATVRCSPVKSSSNQSDETSQQQKMSDSTLDVYKNKSLGDSSFGQLLTDKSSFLMQNMQFDASVKDVSESMLFNDRNSTPVPEVQELPLDPVWSNLFGEGLERCWEDEVAGFFLPLDAVQSDHCGDVTGPLNFMYGEHDDNGTEDSHMSASEEDQPQTSECSNPTLTTLSTPTTPTSSILMTGSYAGYLKVQILEEAKRQKNKKKGDRKSVPPIFLKRGNQWDEPHRKEDHIRGCEACTDCTDHSKLIFLEAAGMNFMYGEHDDNGTEDSHMSASEEDQPQTSECSNPTLTTLSTPTTPTSSILMTGSYAGYLKVQILEEAKRQKNKKRRPQECSAYFSQKRKPMGGASSERRSHQGIQLKEIVTEKTLPETEDNDRDEIESMIKTLVNTKSTQTTPSPKKKDVQTSQIPQTPEPVEQAKLDADTAVSVVKQIISCTSVRETEAECRNKKLENDSCPTCKGKSLTRQTYFSAAQALTLLTLSAPMLLFDTMTMHTNLYAAQFLAEHPGFGQYSRFRKWRETNTAEMKAFVALQRAMGINNKPELEDYWGKYWLTRNLFCDVMSRNRFEQLCGFKHFNDNTTRLQRGQDGYDPLHKVRPVLEIVDPIYPSVYNPGKELALDESMIKYKDRIFFRQYMPTKPTKLGIKTFALCESDTGYGLQFVVYTGRATFPVDQSSPLSMTEQVAVDITKDYVNKGHVLFMDNFIRHHNCSWH</sequence>
<feature type="region of interest" description="Disordered" evidence="1">
    <location>
        <begin position="37"/>
        <end position="62"/>
    </location>
</feature>
<gene>
    <name evidence="3" type="ORF">MAR_024474</name>
</gene>
<dbReference type="PANTHER" id="PTHR46599">
    <property type="entry name" value="PIGGYBAC TRANSPOSABLE ELEMENT-DERIVED PROTEIN 4"/>
    <property type="match status" value="1"/>
</dbReference>
<evidence type="ECO:0000313" key="4">
    <source>
        <dbReference type="Proteomes" id="UP001164746"/>
    </source>
</evidence>
<reference evidence="3" key="1">
    <citation type="submission" date="2022-11" db="EMBL/GenBank/DDBJ databases">
        <title>Centuries of genome instability and evolution in soft-shell clam transmissible cancer (bioRxiv).</title>
        <authorList>
            <person name="Hart S.F.M."/>
            <person name="Yonemitsu M.A."/>
            <person name="Giersch R.M."/>
            <person name="Beal B.F."/>
            <person name="Arriagada G."/>
            <person name="Davis B.W."/>
            <person name="Ostrander E.A."/>
            <person name="Goff S.P."/>
            <person name="Metzger M.J."/>
        </authorList>
    </citation>
    <scope>NUCLEOTIDE SEQUENCE</scope>
    <source>
        <strain evidence="3">MELC-2E11</strain>
        <tissue evidence="3">Siphon/mantle</tissue>
    </source>
</reference>
<name>A0ABY7DU37_MYAAR</name>
<dbReference type="PANTHER" id="PTHR46599:SF3">
    <property type="entry name" value="PIGGYBAC TRANSPOSABLE ELEMENT-DERIVED PROTEIN 4"/>
    <property type="match status" value="1"/>
</dbReference>
<feature type="compositionally biased region" description="Low complexity" evidence="1">
    <location>
        <begin position="197"/>
        <end position="211"/>
    </location>
</feature>
<evidence type="ECO:0000259" key="2">
    <source>
        <dbReference type="Pfam" id="PF13843"/>
    </source>
</evidence>
<evidence type="ECO:0000313" key="3">
    <source>
        <dbReference type="EMBL" id="WAR00102.1"/>
    </source>
</evidence>
<proteinExistence type="predicted"/>
<feature type="domain" description="PiggyBac transposable element-derived protein" evidence="2">
    <location>
        <begin position="520"/>
        <end position="738"/>
    </location>
</feature>
<feature type="region of interest" description="Disordered" evidence="1">
    <location>
        <begin position="293"/>
        <end position="335"/>
    </location>
</feature>